<keyword evidence="3" id="KW-0175">Coiled coil</keyword>
<dbReference type="InterPro" id="IPR016186">
    <property type="entry name" value="C-type_lectin-like/link_sf"/>
</dbReference>
<feature type="compositionally biased region" description="Basic and acidic residues" evidence="4">
    <location>
        <begin position="110"/>
        <end position="122"/>
    </location>
</feature>
<dbReference type="eggNOG" id="KOG4297">
    <property type="taxonomic scope" value="Eukaryota"/>
</dbReference>
<dbReference type="GO" id="GO:0030246">
    <property type="term" value="F:carbohydrate binding"/>
    <property type="evidence" value="ECO:0007669"/>
    <property type="project" value="UniProtKB-KW"/>
</dbReference>
<evidence type="ECO:0000256" key="3">
    <source>
        <dbReference type="SAM" id="Coils"/>
    </source>
</evidence>
<feature type="domain" description="C-type lectin" evidence="6">
    <location>
        <begin position="403"/>
        <end position="531"/>
    </location>
</feature>
<sequence>MYEQAEPVRPPFPRPGRSGQTSGPPPQPPPVCLPKGASDQRQQDEGTSSDTYAEAEIVYYTIKDEDLPPSLRGVGRQQESPQGEVGTSGPPPQPPHVHQGGSRGRVRHGNGADKPQEERETSTDTYEETDVKRHATSASADRTYPGGASGRRPPCDVIRSHRSCIAAGIAVLLALLAVGLAPLTFINKEEISQLSTTVDALKRDLDDIRQLSATVDAFKRDQDDMPTTVDALKRDQDDMRQLSTTVDALKRDQDDISTTVDALKRDQDDMRQLSTTVDALKRDQDDMRQLSATVDALKLDQDDISTTVDALKRDQDDMRQLSATVDALKRDQDDMSATVDALKSDQDDMSATVDALKSDQDDMRQLSATVDALKRDLDNEQKRTAALEQRLHEMSKTPGYTKFRGICYKAFNTRKTFSDAAAACGEDGGTLAMPRDAETNAFLISLYKPVSDRGNFLFVSFKRNFWIGLHDQREEGSFEWVDGSALGKYHSWYPGQPDNSGGNQDCVFYSANRGNKWNDSTCDWHFRFICQAVPGIVILL</sequence>
<name>C3ZR30_BRAFL</name>
<reference evidence="7" key="1">
    <citation type="journal article" date="2008" name="Nature">
        <title>The amphioxus genome and the evolution of the chordate karyotype.</title>
        <authorList>
            <consortium name="US DOE Joint Genome Institute (JGI-PGF)"/>
            <person name="Putnam N.H."/>
            <person name="Butts T."/>
            <person name="Ferrier D.E.K."/>
            <person name="Furlong R.F."/>
            <person name="Hellsten U."/>
            <person name="Kawashima T."/>
            <person name="Robinson-Rechavi M."/>
            <person name="Shoguchi E."/>
            <person name="Terry A."/>
            <person name="Yu J.-K."/>
            <person name="Benito-Gutierrez E.L."/>
            <person name="Dubchak I."/>
            <person name="Garcia-Fernandez J."/>
            <person name="Gibson-Brown J.J."/>
            <person name="Grigoriev I.V."/>
            <person name="Horton A.C."/>
            <person name="de Jong P.J."/>
            <person name="Jurka J."/>
            <person name="Kapitonov V.V."/>
            <person name="Kohara Y."/>
            <person name="Kuroki Y."/>
            <person name="Lindquist E."/>
            <person name="Lucas S."/>
            <person name="Osoegawa K."/>
            <person name="Pennacchio L.A."/>
            <person name="Salamov A.A."/>
            <person name="Satou Y."/>
            <person name="Sauka-Spengler T."/>
            <person name="Schmutz J."/>
            <person name="Shin-I T."/>
            <person name="Toyoda A."/>
            <person name="Bronner-Fraser M."/>
            <person name="Fujiyama A."/>
            <person name="Holland L.Z."/>
            <person name="Holland P.W.H."/>
            <person name="Satoh N."/>
            <person name="Rokhsar D.S."/>
        </authorList>
    </citation>
    <scope>NUCLEOTIDE SEQUENCE [LARGE SCALE GENOMIC DNA]</scope>
    <source>
        <strain evidence="7">S238N-H82</strain>
        <tissue evidence="7">Testes</tissue>
    </source>
</reference>
<keyword evidence="5" id="KW-0472">Membrane</keyword>
<dbReference type="InterPro" id="IPR051663">
    <property type="entry name" value="CLec_Tetranectin-domain"/>
</dbReference>
<dbReference type="InterPro" id="IPR018378">
    <property type="entry name" value="C-type_lectin_CS"/>
</dbReference>
<dbReference type="InterPro" id="IPR016187">
    <property type="entry name" value="CTDL_fold"/>
</dbReference>
<dbReference type="AlphaFoldDB" id="C3ZR30"/>
<dbReference type="PANTHER" id="PTHR22799:SF6">
    <property type="entry name" value="C-TYPE LECTIN DOMAIN FAMILY 4 MEMBER M-LIKE"/>
    <property type="match status" value="1"/>
</dbReference>
<protein>
    <recommendedName>
        <fullName evidence="6">C-type lectin domain-containing protein</fullName>
    </recommendedName>
</protein>
<dbReference type="Gene3D" id="3.10.100.10">
    <property type="entry name" value="Mannose-Binding Protein A, subunit A"/>
    <property type="match status" value="1"/>
</dbReference>
<organism>
    <name type="scientific">Branchiostoma floridae</name>
    <name type="common">Florida lancelet</name>
    <name type="synonym">Amphioxus</name>
    <dbReference type="NCBI Taxonomy" id="7739"/>
    <lineage>
        <taxon>Eukaryota</taxon>
        <taxon>Metazoa</taxon>
        <taxon>Chordata</taxon>
        <taxon>Cephalochordata</taxon>
        <taxon>Leptocardii</taxon>
        <taxon>Amphioxiformes</taxon>
        <taxon>Branchiostomatidae</taxon>
        <taxon>Branchiostoma</taxon>
    </lineage>
</organism>
<dbReference type="PROSITE" id="PS50041">
    <property type="entry name" value="C_TYPE_LECTIN_2"/>
    <property type="match status" value="1"/>
</dbReference>
<evidence type="ECO:0000256" key="1">
    <source>
        <dbReference type="ARBA" id="ARBA00022734"/>
    </source>
</evidence>
<dbReference type="PANTHER" id="PTHR22799">
    <property type="entry name" value="TETRANECTIN-RELATED"/>
    <property type="match status" value="1"/>
</dbReference>
<dbReference type="InterPro" id="IPR001304">
    <property type="entry name" value="C-type_lectin-like"/>
</dbReference>
<evidence type="ECO:0000256" key="4">
    <source>
        <dbReference type="SAM" id="MobiDB-lite"/>
    </source>
</evidence>
<dbReference type="PROSITE" id="PS00615">
    <property type="entry name" value="C_TYPE_LECTIN_1"/>
    <property type="match status" value="1"/>
</dbReference>
<keyword evidence="2" id="KW-1015">Disulfide bond</keyword>
<dbReference type="Gene3D" id="1.20.1480.30">
    <property type="entry name" value="Designed four-helix bundle protein"/>
    <property type="match status" value="3"/>
</dbReference>
<gene>
    <name evidence="7" type="ORF">BRAFLDRAFT_89079</name>
</gene>
<dbReference type="Pfam" id="PF00059">
    <property type="entry name" value="Lectin_C"/>
    <property type="match status" value="1"/>
</dbReference>
<evidence type="ECO:0000256" key="5">
    <source>
        <dbReference type="SAM" id="Phobius"/>
    </source>
</evidence>
<accession>C3ZR30</accession>
<feature type="region of interest" description="Disordered" evidence="4">
    <location>
        <begin position="1"/>
        <end position="153"/>
    </location>
</feature>
<proteinExistence type="predicted"/>
<dbReference type="EMBL" id="GG666664">
    <property type="protein sequence ID" value="EEN44903.1"/>
    <property type="molecule type" value="Genomic_DNA"/>
</dbReference>
<dbReference type="FunFam" id="3.10.100.10:FF:000103">
    <property type="entry name" value="Uncharacterized protein"/>
    <property type="match status" value="1"/>
</dbReference>
<feature type="compositionally biased region" description="Pro residues" evidence="4">
    <location>
        <begin position="23"/>
        <end position="32"/>
    </location>
</feature>
<feature type="coiled-coil region" evidence="3">
    <location>
        <begin position="191"/>
        <end position="397"/>
    </location>
</feature>
<feature type="transmembrane region" description="Helical" evidence="5">
    <location>
        <begin position="165"/>
        <end position="186"/>
    </location>
</feature>
<dbReference type="SUPFAM" id="SSF56436">
    <property type="entry name" value="C-type lectin-like"/>
    <property type="match status" value="1"/>
</dbReference>
<keyword evidence="5" id="KW-0812">Transmembrane</keyword>
<evidence type="ECO:0000256" key="2">
    <source>
        <dbReference type="ARBA" id="ARBA00023157"/>
    </source>
</evidence>
<keyword evidence="1" id="KW-0430">Lectin</keyword>
<dbReference type="InParanoid" id="C3ZR30"/>
<evidence type="ECO:0000259" key="6">
    <source>
        <dbReference type="PROSITE" id="PS50041"/>
    </source>
</evidence>
<keyword evidence="5" id="KW-1133">Transmembrane helix</keyword>
<dbReference type="SMART" id="SM00034">
    <property type="entry name" value="CLECT"/>
    <property type="match status" value="1"/>
</dbReference>
<evidence type="ECO:0000313" key="7">
    <source>
        <dbReference type="EMBL" id="EEN44903.1"/>
    </source>
</evidence>
<dbReference type="CDD" id="cd00037">
    <property type="entry name" value="CLECT"/>
    <property type="match status" value="1"/>
</dbReference>